<dbReference type="Gene3D" id="2.170.140.10">
    <property type="entry name" value="Chitin binding domain"/>
    <property type="match status" value="2"/>
</dbReference>
<evidence type="ECO:0000256" key="1">
    <source>
        <dbReference type="ARBA" id="ARBA00023157"/>
    </source>
</evidence>
<feature type="signal peptide" evidence="3">
    <location>
        <begin position="1"/>
        <end position="18"/>
    </location>
</feature>
<evidence type="ECO:0008006" key="8">
    <source>
        <dbReference type="Google" id="ProtNLM"/>
    </source>
</evidence>
<dbReference type="AlphaFoldDB" id="A0A6J8CD50"/>
<dbReference type="InterPro" id="IPR002557">
    <property type="entry name" value="Chitin-bd_dom"/>
</dbReference>
<keyword evidence="2" id="KW-0768">Sushi</keyword>
<dbReference type="PROSITE" id="PS50940">
    <property type="entry name" value="CHIT_BIND_II"/>
    <property type="match status" value="1"/>
</dbReference>
<feature type="disulfide bond" evidence="2">
    <location>
        <begin position="190"/>
        <end position="233"/>
    </location>
</feature>
<proteinExistence type="predicted"/>
<reference evidence="6 7" key="1">
    <citation type="submission" date="2020-06" db="EMBL/GenBank/DDBJ databases">
        <authorList>
            <person name="Li R."/>
            <person name="Bekaert M."/>
        </authorList>
    </citation>
    <scope>NUCLEOTIDE SEQUENCE [LARGE SCALE GENOMIC DNA]</scope>
    <source>
        <strain evidence="7">wild</strain>
    </source>
</reference>
<feature type="chain" id="PRO_5026697163" description="CSMD" evidence="3">
    <location>
        <begin position="19"/>
        <end position="398"/>
    </location>
</feature>
<dbReference type="EMBL" id="CACVKT020005120">
    <property type="protein sequence ID" value="CAC5393149.1"/>
    <property type="molecule type" value="Genomic_DNA"/>
</dbReference>
<evidence type="ECO:0000313" key="6">
    <source>
        <dbReference type="EMBL" id="CAC5393149.1"/>
    </source>
</evidence>
<dbReference type="SUPFAM" id="SSF57625">
    <property type="entry name" value="Invertebrate chitin-binding proteins"/>
    <property type="match status" value="1"/>
</dbReference>
<gene>
    <name evidence="6" type="ORF">MCOR_28034</name>
</gene>
<comment type="caution">
    <text evidence="2">Lacks conserved residue(s) required for the propagation of feature annotation.</text>
</comment>
<dbReference type="GO" id="GO:0008061">
    <property type="term" value="F:chitin binding"/>
    <property type="evidence" value="ECO:0007669"/>
    <property type="project" value="InterPro"/>
</dbReference>
<evidence type="ECO:0000256" key="2">
    <source>
        <dbReference type="PROSITE-ProRule" id="PRU00302"/>
    </source>
</evidence>
<organism evidence="6 7">
    <name type="scientific">Mytilus coruscus</name>
    <name type="common">Sea mussel</name>
    <dbReference type="NCBI Taxonomy" id="42192"/>
    <lineage>
        <taxon>Eukaryota</taxon>
        <taxon>Metazoa</taxon>
        <taxon>Spiralia</taxon>
        <taxon>Lophotrochozoa</taxon>
        <taxon>Mollusca</taxon>
        <taxon>Bivalvia</taxon>
        <taxon>Autobranchia</taxon>
        <taxon>Pteriomorphia</taxon>
        <taxon>Mytilida</taxon>
        <taxon>Mytiloidea</taxon>
        <taxon>Mytilidae</taxon>
        <taxon>Mytilinae</taxon>
        <taxon>Mytilus</taxon>
    </lineage>
</organism>
<keyword evidence="1 2" id="KW-1015">Disulfide bond</keyword>
<dbReference type="Gene3D" id="2.10.70.10">
    <property type="entry name" value="Complement Module, domain 1"/>
    <property type="match status" value="2"/>
</dbReference>
<dbReference type="SMART" id="SM00032">
    <property type="entry name" value="CCP"/>
    <property type="match status" value="3"/>
</dbReference>
<feature type="domain" description="Chitin-binding type-2" evidence="5">
    <location>
        <begin position="346"/>
        <end position="398"/>
    </location>
</feature>
<evidence type="ECO:0000256" key="3">
    <source>
        <dbReference type="SAM" id="SignalP"/>
    </source>
</evidence>
<dbReference type="InterPro" id="IPR000436">
    <property type="entry name" value="Sushi_SCR_CCP_dom"/>
</dbReference>
<sequence>MNTLAVPIICILIASTNALLFDVTGGLNNLDAFLVKNCRPVAAPAHGSVSCAYSATDLTCTAKCDTGFSFQGLPVNSQLSLKCTTTSIWSDGDRFQDCVSGDGQTGTNVSPRPPVFTGKCIDQLSACPGEGDFTACTACNQFVTCAPDGIFITTCPAPTVWDDNEKKCSMTFASISGFFTTEKECLTSLCNTPNSPKNGQVTCVDNGSGVLECYATCNSGFTFQTTSVEFRTCNQIDGSWSAGNTFPDCIDAFLMKNCRPVAAPAHGTVSCSYNATDLTCTATCDTVYSFQGLPANSQLSLKCTTTNIWSDGDRFQDCAYGDGQTGTGTYVSPRPPIFTGKCIDQLSACPGEGDFTACTACNQFVTCAPDGIFITTCPATTVWDDNEKKCSMVSRTCS</sequence>
<accession>A0A6J8CD50</accession>
<dbReference type="PROSITE" id="PS50923">
    <property type="entry name" value="SUSHI"/>
    <property type="match status" value="1"/>
</dbReference>
<evidence type="ECO:0000259" key="5">
    <source>
        <dbReference type="PROSITE" id="PS50940"/>
    </source>
</evidence>
<dbReference type="InterPro" id="IPR036508">
    <property type="entry name" value="Chitin-bd_dom_sf"/>
</dbReference>
<dbReference type="Pfam" id="PF18998">
    <property type="entry name" value="Flg_new_2"/>
    <property type="match status" value="1"/>
</dbReference>
<feature type="domain" description="Sushi" evidence="4">
    <location>
        <begin position="188"/>
        <end position="251"/>
    </location>
</feature>
<protein>
    <recommendedName>
        <fullName evidence="8">CSMD</fullName>
    </recommendedName>
</protein>
<evidence type="ECO:0000259" key="4">
    <source>
        <dbReference type="PROSITE" id="PS50923"/>
    </source>
</evidence>
<dbReference type="Proteomes" id="UP000507470">
    <property type="component" value="Unassembled WGS sequence"/>
</dbReference>
<dbReference type="OrthoDB" id="6069300at2759"/>
<name>A0A6J8CD50_MYTCO</name>
<evidence type="ECO:0000313" key="7">
    <source>
        <dbReference type="Proteomes" id="UP000507470"/>
    </source>
</evidence>
<dbReference type="GO" id="GO:0005576">
    <property type="term" value="C:extracellular region"/>
    <property type="evidence" value="ECO:0007669"/>
    <property type="project" value="InterPro"/>
</dbReference>
<keyword evidence="3" id="KW-0732">Signal</keyword>
<keyword evidence="7" id="KW-1185">Reference proteome</keyword>
<dbReference type="InterPro" id="IPR044060">
    <property type="entry name" value="Bacterial_rp_domain"/>
</dbReference>